<dbReference type="RefSeq" id="WP_109776485.1">
    <property type="nucleotide sequence ID" value="NZ_QGDQ01000040.1"/>
</dbReference>
<evidence type="ECO:0008006" key="5">
    <source>
        <dbReference type="Google" id="ProtNLM"/>
    </source>
</evidence>
<evidence type="ECO:0000256" key="1">
    <source>
        <dbReference type="SAM" id="MobiDB-lite"/>
    </source>
</evidence>
<dbReference type="EMBL" id="QGDQ01000040">
    <property type="protein sequence ID" value="PWJ47195.1"/>
    <property type="molecule type" value="Genomic_DNA"/>
</dbReference>
<protein>
    <recommendedName>
        <fullName evidence="5">Galactose oxidase-like protein</fullName>
    </recommendedName>
</protein>
<accession>A0A315ZNJ6</accession>
<keyword evidence="2" id="KW-0732">Signal</keyword>
<evidence type="ECO:0000313" key="3">
    <source>
        <dbReference type="EMBL" id="PWJ47195.1"/>
    </source>
</evidence>
<dbReference type="SUPFAM" id="SSF69304">
    <property type="entry name" value="Tricorn protease N-terminal domain"/>
    <property type="match status" value="1"/>
</dbReference>
<dbReference type="Gene3D" id="2.120.10.80">
    <property type="entry name" value="Kelch-type beta propeller"/>
    <property type="match status" value="1"/>
</dbReference>
<evidence type="ECO:0000313" key="4">
    <source>
        <dbReference type="Proteomes" id="UP000245469"/>
    </source>
</evidence>
<name>A0A315ZNJ6_9ACTN</name>
<sequence>MSRRSAHAVAVVVLMTMMAGCGARGSEPVKEPVPTSTVQPVPASAGEWQPMGAAPLSPRGGALPVWTGERLLLLGGYRFDEQQPPCPPAAACAAVEPTRFDDGAAWDPAIGAWTHLVDTSGSLGRLSQRGDGTVWSGTSLFTRGQQTTPDLAAGTLTSAPIDAGPALVDADPVWAGDRLVTIGWDYGGSASGVDGQLVAQVFEPASGARAVVPWPYGPPGAESVRTAWTGREVVAFVATNGASETDEGTSRVVAFDSAASTWRTIAERADGPVEIAWDGRRLLLEGRREINALDVATGETTGVASLPDHADGELQVSSSGRMLLQTWRGSYLLVEKDDGAAGWLRVPEPPLADRTTESTVAWAGDDLVVWGGTQASEQDDGATRSTADGWVWRGLGGKQLTS</sequence>
<gene>
    <name evidence="3" type="ORF">BXY45_1409</name>
</gene>
<dbReference type="AlphaFoldDB" id="A0A315ZNJ6"/>
<feature type="signal peptide" evidence="2">
    <location>
        <begin position="1"/>
        <end position="23"/>
    </location>
</feature>
<feature type="chain" id="PRO_5038369782" description="Galactose oxidase-like protein" evidence="2">
    <location>
        <begin position="24"/>
        <end position="402"/>
    </location>
</feature>
<proteinExistence type="predicted"/>
<comment type="caution">
    <text evidence="3">The sequence shown here is derived from an EMBL/GenBank/DDBJ whole genome shotgun (WGS) entry which is preliminary data.</text>
</comment>
<keyword evidence="4" id="KW-1185">Reference proteome</keyword>
<dbReference type="InterPro" id="IPR015915">
    <property type="entry name" value="Kelch-typ_b-propeller"/>
</dbReference>
<evidence type="ECO:0000256" key="2">
    <source>
        <dbReference type="SAM" id="SignalP"/>
    </source>
</evidence>
<dbReference type="OrthoDB" id="3420153at2"/>
<feature type="region of interest" description="Disordered" evidence="1">
    <location>
        <begin position="24"/>
        <end position="43"/>
    </location>
</feature>
<reference evidence="3 4" key="1">
    <citation type="submission" date="2018-03" db="EMBL/GenBank/DDBJ databases">
        <title>Genomic Encyclopedia of Archaeal and Bacterial Type Strains, Phase II (KMG-II): from individual species to whole genera.</title>
        <authorList>
            <person name="Goeker M."/>
        </authorList>
    </citation>
    <scope>NUCLEOTIDE SEQUENCE [LARGE SCALE GENOMIC DNA]</scope>
    <source>
        <strain evidence="3 4">DSM 44889</strain>
    </source>
</reference>
<organism evidence="3 4">
    <name type="scientific">Quadrisphaera granulorum</name>
    <dbReference type="NCBI Taxonomy" id="317664"/>
    <lineage>
        <taxon>Bacteria</taxon>
        <taxon>Bacillati</taxon>
        <taxon>Actinomycetota</taxon>
        <taxon>Actinomycetes</taxon>
        <taxon>Kineosporiales</taxon>
        <taxon>Kineosporiaceae</taxon>
        <taxon>Quadrisphaera</taxon>
    </lineage>
</organism>
<dbReference type="Proteomes" id="UP000245469">
    <property type="component" value="Unassembled WGS sequence"/>
</dbReference>
<dbReference type="PROSITE" id="PS51257">
    <property type="entry name" value="PROKAR_LIPOPROTEIN"/>
    <property type="match status" value="1"/>
</dbReference>